<dbReference type="RefSeq" id="XP_007445092.3">
    <property type="nucleotide sequence ID" value="XM_007445030.3"/>
</dbReference>
<dbReference type="GO" id="GO:0016787">
    <property type="term" value="F:hydrolase activity"/>
    <property type="evidence" value="ECO:0007669"/>
    <property type="project" value="UniProtKB-KW"/>
</dbReference>
<dbReference type="PANTHER" id="PTHR18934:SF221">
    <property type="entry name" value="ATP-DEPENDENT RNA HELICASE DHX34-RELATED"/>
    <property type="match status" value="1"/>
</dbReference>
<dbReference type="GeneID" id="103053345"/>
<evidence type="ECO:0000256" key="2">
    <source>
        <dbReference type="ARBA" id="ARBA00022806"/>
    </source>
</evidence>
<dbReference type="OMA" id="CLINYDA"/>
<keyword evidence="1" id="KW-0378">Hydrolase</keyword>
<evidence type="ECO:0000313" key="5">
    <source>
        <dbReference type="Proteomes" id="UP000695026"/>
    </source>
</evidence>
<dbReference type="GO" id="GO:0003723">
    <property type="term" value="F:RNA binding"/>
    <property type="evidence" value="ECO:0007669"/>
    <property type="project" value="TreeGrafter"/>
</dbReference>
<dbReference type="KEGG" id="pbi:103053345"/>
<dbReference type="InterPro" id="IPR007502">
    <property type="entry name" value="Helicase-assoc_dom"/>
</dbReference>
<feature type="compositionally biased region" description="Basic residues" evidence="3">
    <location>
        <begin position="277"/>
        <end position="291"/>
    </location>
</feature>
<dbReference type="Gene3D" id="1.20.120.1080">
    <property type="match status" value="1"/>
</dbReference>
<accession>A0A9F2RFJ0</accession>
<dbReference type="PANTHER" id="PTHR18934">
    <property type="entry name" value="ATP-DEPENDENT RNA HELICASE"/>
    <property type="match status" value="1"/>
</dbReference>
<dbReference type="AlphaFoldDB" id="A0A9F2RFJ0"/>
<dbReference type="Proteomes" id="UP000695026">
    <property type="component" value="Unplaced"/>
</dbReference>
<dbReference type="SMART" id="SM00847">
    <property type="entry name" value="HA2"/>
    <property type="match status" value="1"/>
</dbReference>
<keyword evidence="2 6" id="KW-0347">Helicase</keyword>
<dbReference type="InterPro" id="IPR027417">
    <property type="entry name" value="P-loop_NTPase"/>
</dbReference>
<evidence type="ECO:0000256" key="1">
    <source>
        <dbReference type="ARBA" id="ARBA00022801"/>
    </source>
</evidence>
<evidence type="ECO:0000259" key="4">
    <source>
        <dbReference type="SMART" id="SM00847"/>
    </source>
</evidence>
<feature type="region of interest" description="Disordered" evidence="3">
    <location>
        <begin position="268"/>
        <end position="325"/>
    </location>
</feature>
<gene>
    <name evidence="6" type="primary">LOC103053345</name>
</gene>
<dbReference type="Gene3D" id="3.40.50.300">
    <property type="entry name" value="P-loop containing nucleotide triphosphate hydrolases"/>
    <property type="match status" value="1"/>
</dbReference>
<sequence>MGNPDVALFPFSSSWSSPPPPFFSGKVKELSYDPKAKLRRLQEFWISRASAEQRKGRAGRTGPGVCYRLYAESDYDNFAPYPVPEIQRVALDALILQMKSMGLGDPRVFPFLEPPPQASLEAAVGYLKHQGALDSAEGLTPIGTLLAELPVDVVIGKMLVLGTLLDLAAPTLTIAAVLSVPSPFLRRGGGCSSLDWLVARQSLGSPLGDPLTLLNIFNAWVQEKAANCSGSHRWCRRRGLEEHRLYEAANLRRQFQELLRDHKLLGPAAQTSSSYARQRRHREHRELRRLKREHEHRGGRRRKLLRLQEEEEGSGFSSGEEEKGSSCLDIQDVKFQLRHDMEELQAAASEAQGLSSSQLALLQLVLGRGLYPQLAVPDPFNETRKNSEQIFHTREKAGVVLHPTSVFADAPELLHSDPNPGRDTGEGEARGQPPFRRVCLQATSRPFRAALLVAAFLSLLPGSFFQLCNLVCPGGWK</sequence>
<keyword evidence="2 6" id="KW-0547">Nucleotide-binding</keyword>
<protein>
    <submittedName>
        <fullName evidence="6">Probable ATP-dependent RNA helicase DHX34</fullName>
    </submittedName>
</protein>
<feature type="region of interest" description="Disordered" evidence="3">
    <location>
        <begin position="410"/>
        <end position="434"/>
    </location>
</feature>
<name>A0A9F2RFJ0_PYTBI</name>
<organism evidence="5 6">
    <name type="scientific">Python bivittatus</name>
    <name type="common">Burmese python</name>
    <name type="synonym">Python molurus bivittatus</name>
    <dbReference type="NCBI Taxonomy" id="176946"/>
    <lineage>
        <taxon>Eukaryota</taxon>
        <taxon>Metazoa</taxon>
        <taxon>Chordata</taxon>
        <taxon>Craniata</taxon>
        <taxon>Vertebrata</taxon>
        <taxon>Euteleostomi</taxon>
        <taxon>Lepidosauria</taxon>
        <taxon>Squamata</taxon>
        <taxon>Bifurcata</taxon>
        <taxon>Unidentata</taxon>
        <taxon>Episquamata</taxon>
        <taxon>Toxicofera</taxon>
        <taxon>Serpentes</taxon>
        <taxon>Henophidia</taxon>
        <taxon>Pythonidae</taxon>
        <taxon>Python</taxon>
    </lineage>
</organism>
<proteinExistence type="predicted"/>
<feature type="domain" description="Helicase-associated" evidence="4">
    <location>
        <begin position="122"/>
        <end position="214"/>
    </location>
</feature>
<evidence type="ECO:0000256" key="3">
    <source>
        <dbReference type="SAM" id="MobiDB-lite"/>
    </source>
</evidence>
<dbReference type="GO" id="GO:0004386">
    <property type="term" value="F:helicase activity"/>
    <property type="evidence" value="ECO:0007669"/>
    <property type="project" value="UniProtKB-KW"/>
</dbReference>
<keyword evidence="5" id="KW-1185">Reference proteome</keyword>
<evidence type="ECO:0000313" key="6">
    <source>
        <dbReference type="RefSeq" id="XP_007445092.3"/>
    </source>
</evidence>
<dbReference type="Pfam" id="PF21010">
    <property type="entry name" value="HA2_C"/>
    <property type="match status" value="1"/>
</dbReference>
<reference evidence="6" key="1">
    <citation type="submission" date="2025-08" db="UniProtKB">
        <authorList>
            <consortium name="RefSeq"/>
        </authorList>
    </citation>
    <scope>IDENTIFICATION</scope>
    <source>
        <tissue evidence="6">Liver</tissue>
    </source>
</reference>
<dbReference type="OrthoDB" id="3363059at2759"/>
<dbReference type="SUPFAM" id="SSF52540">
    <property type="entry name" value="P-loop containing nucleoside triphosphate hydrolases"/>
    <property type="match status" value="1"/>
</dbReference>
<keyword evidence="2 6" id="KW-0067">ATP-binding</keyword>